<protein>
    <submittedName>
        <fullName evidence="1">Uncharacterized protein</fullName>
    </submittedName>
</protein>
<evidence type="ECO:0000313" key="2">
    <source>
        <dbReference type="Proteomes" id="UP001410795"/>
    </source>
</evidence>
<reference evidence="2" key="1">
    <citation type="journal article" date="2019" name="Int. J. Syst. Evol. Microbiol.">
        <title>The Global Catalogue of Microorganisms (GCM) 10K type strain sequencing project: providing services to taxonomists for standard genome sequencing and annotation.</title>
        <authorList>
            <consortium name="The Broad Institute Genomics Platform"/>
            <consortium name="The Broad Institute Genome Sequencing Center for Infectious Disease"/>
            <person name="Wu L."/>
            <person name="Ma J."/>
        </authorList>
    </citation>
    <scope>NUCLEOTIDE SEQUENCE [LARGE SCALE GENOMIC DNA]</scope>
    <source>
        <strain evidence="2">JCM 16546</strain>
    </source>
</reference>
<gene>
    <name evidence="1" type="ORF">GCM10022202_17510</name>
</gene>
<sequence length="170" mass="18679">MVSLFSAVLSEVRVVDGEEVEDTPCAWSIGGGRGRHDLMRKGSTVGQAPLATVHFARNARRITDAADGTVIATARRDRLVISGPVLPPGDFAVRPQRVLRGLLESSRSFVARQDETDVLVVRETTHTRRTVRSFDVRMHDGLDPNVGLSLLLLFGAVDRQRVLGELFEHV</sequence>
<keyword evidence="2" id="KW-1185">Reference proteome</keyword>
<accession>A0ABP7BG51</accession>
<organism evidence="1 2">
    <name type="scientific">Microbacterium marinilacus</name>
    <dbReference type="NCBI Taxonomy" id="415209"/>
    <lineage>
        <taxon>Bacteria</taxon>
        <taxon>Bacillati</taxon>
        <taxon>Actinomycetota</taxon>
        <taxon>Actinomycetes</taxon>
        <taxon>Micrococcales</taxon>
        <taxon>Microbacteriaceae</taxon>
        <taxon>Microbacterium</taxon>
    </lineage>
</organism>
<evidence type="ECO:0000313" key="1">
    <source>
        <dbReference type="EMBL" id="GAA3657636.1"/>
    </source>
</evidence>
<name>A0ABP7BG51_9MICO</name>
<dbReference type="Proteomes" id="UP001410795">
    <property type="component" value="Unassembled WGS sequence"/>
</dbReference>
<dbReference type="EMBL" id="BAAAYV010000006">
    <property type="protein sequence ID" value="GAA3657636.1"/>
    <property type="molecule type" value="Genomic_DNA"/>
</dbReference>
<proteinExistence type="predicted"/>
<comment type="caution">
    <text evidence="1">The sequence shown here is derived from an EMBL/GenBank/DDBJ whole genome shotgun (WGS) entry which is preliminary data.</text>
</comment>